<proteinExistence type="inferred from homology"/>
<protein>
    <submittedName>
        <fullName evidence="9">Sugar transferase</fullName>
    </submittedName>
</protein>
<keyword evidence="5 7" id="KW-1133">Transmembrane helix</keyword>
<organism evidence="9 10">
    <name type="scientific">Desulfomonile tiedjei</name>
    <dbReference type="NCBI Taxonomy" id="2358"/>
    <lineage>
        <taxon>Bacteria</taxon>
        <taxon>Pseudomonadati</taxon>
        <taxon>Thermodesulfobacteriota</taxon>
        <taxon>Desulfomonilia</taxon>
        <taxon>Desulfomonilales</taxon>
        <taxon>Desulfomonilaceae</taxon>
        <taxon>Desulfomonile</taxon>
    </lineage>
</organism>
<evidence type="ECO:0000259" key="8">
    <source>
        <dbReference type="Pfam" id="PF02397"/>
    </source>
</evidence>
<dbReference type="InterPro" id="IPR003362">
    <property type="entry name" value="Bact_transf"/>
</dbReference>
<dbReference type="EMBL" id="JACRDE010000245">
    <property type="protein sequence ID" value="MBI5249630.1"/>
    <property type="molecule type" value="Genomic_DNA"/>
</dbReference>
<keyword evidence="4 7" id="KW-0812">Transmembrane</keyword>
<feature type="transmembrane region" description="Helical" evidence="7">
    <location>
        <begin position="277"/>
        <end position="298"/>
    </location>
</feature>
<evidence type="ECO:0000256" key="3">
    <source>
        <dbReference type="ARBA" id="ARBA00022679"/>
    </source>
</evidence>
<evidence type="ECO:0000256" key="1">
    <source>
        <dbReference type="ARBA" id="ARBA00004141"/>
    </source>
</evidence>
<keyword evidence="3 9" id="KW-0808">Transferase</keyword>
<evidence type="ECO:0000313" key="9">
    <source>
        <dbReference type="EMBL" id="MBI5249630.1"/>
    </source>
</evidence>
<dbReference type="InterPro" id="IPR017475">
    <property type="entry name" value="EPS_sugar_tfrase"/>
</dbReference>
<accession>A0A9D6Z3A1</accession>
<feature type="transmembrane region" description="Helical" evidence="7">
    <location>
        <begin position="12"/>
        <end position="37"/>
    </location>
</feature>
<gene>
    <name evidence="9" type="ORF">HY912_09055</name>
</gene>
<evidence type="ECO:0000256" key="4">
    <source>
        <dbReference type="ARBA" id="ARBA00022692"/>
    </source>
</evidence>
<dbReference type="PANTHER" id="PTHR30576:SF21">
    <property type="entry name" value="UDP-GLUCOSE:UNDECAPRENYL-PHOSPHATE GLUCOSE-1-PHOSPHATE TRANSFERASE"/>
    <property type="match status" value="1"/>
</dbReference>
<dbReference type="Proteomes" id="UP000807825">
    <property type="component" value="Unassembled WGS sequence"/>
</dbReference>
<evidence type="ECO:0000256" key="7">
    <source>
        <dbReference type="SAM" id="Phobius"/>
    </source>
</evidence>
<evidence type="ECO:0000313" key="10">
    <source>
        <dbReference type="Proteomes" id="UP000807825"/>
    </source>
</evidence>
<evidence type="ECO:0000256" key="2">
    <source>
        <dbReference type="ARBA" id="ARBA00006464"/>
    </source>
</evidence>
<dbReference type="AlphaFoldDB" id="A0A9D6Z3A1"/>
<dbReference type="NCBIfam" id="TIGR03013">
    <property type="entry name" value="EpsB_2"/>
    <property type="match status" value="1"/>
</dbReference>
<name>A0A9D6Z3A1_9BACT</name>
<feature type="domain" description="Bacterial sugar transferase" evidence="8">
    <location>
        <begin position="275"/>
        <end position="458"/>
    </location>
</feature>
<reference evidence="9" key="1">
    <citation type="submission" date="2020-07" db="EMBL/GenBank/DDBJ databases">
        <title>Huge and variable diversity of episymbiotic CPR bacteria and DPANN archaea in groundwater ecosystems.</title>
        <authorList>
            <person name="He C.Y."/>
            <person name="Keren R."/>
            <person name="Whittaker M."/>
            <person name="Farag I.F."/>
            <person name="Doudna J."/>
            <person name="Cate J.H.D."/>
            <person name="Banfield J.F."/>
        </authorList>
    </citation>
    <scope>NUCLEOTIDE SEQUENCE</scope>
    <source>
        <strain evidence="9">NC_groundwater_1664_Pr3_B-0.1um_52_9</strain>
    </source>
</reference>
<dbReference type="Pfam" id="PF02397">
    <property type="entry name" value="Bac_transf"/>
    <property type="match status" value="1"/>
</dbReference>
<dbReference type="GO" id="GO:0009242">
    <property type="term" value="P:colanic acid biosynthetic process"/>
    <property type="evidence" value="ECO:0007669"/>
    <property type="project" value="TreeGrafter"/>
</dbReference>
<sequence>MITLENRFFPIRSAVCFFVEGGIILLSVLASFLVLNTSGDAGAVTFEDALVRGVVVAFFCQSCMYLLDLYDLKFSKSLGEIFFSLIFAVGFVCIGIGMVSYVFPGFGVEGRMYYLTILFVAIFLFVWRMVFDYYLSRFAPNQNILIAGTGDVARLVAREVKERGRLGFRLVGFVSASSKKDIQDGGTGDVIGDYSRLRELVEKHKVRKLVVAITERRGEYPIKEMLDIRVSGCKVLEWPGFFEKLAGRIPIDNLAPSFFIFNEGFRKPDIVLFARRVISTIVAILMLLVLFPILLIVACLVKLDSHGPVFYTQTRVGQKGRLFRIYKFRSMREDAETNGGAKWAAQDDPRITRVGKILRLTRLDELPQLLNVLRGDLDLVGPRPERPEFVEKLQTMIPYYTLRHTVKPGLTGWAQVMFTYCGTIEESKEKLQYDLFYIKNMSIKLDLLILFKTLKIVILGRGAR</sequence>
<keyword evidence="6 7" id="KW-0472">Membrane</keyword>
<evidence type="ECO:0000256" key="5">
    <source>
        <dbReference type="ARBA" id="ARBA00022989"/>
    </source>
</evidence>
<feature type="transmembrane region" description="Helical" evidence="7">
    <location>
        <begin position="49"/>
        <end position="70"/>
    </location>
</feature>
<dbReference type="GO" id="GO:0089702">
    <property type="term" value="F:undecaprenyl-phosphate glucose phosphotransferase activity"/>
    <property type="evidence" value="ECO:0007669"/>
    <property type="project" value="TreeGrafter"/>
</dbReference>
<dbReference type="NCBIfam" id="TIGR03025">
    <property type="entry name" value="EPS_sugtrans"/>
    <property type="match status" value="1"/>
</dbReference>
<evidence type="ECO:0000256" key="6">
    <source>
        <dbReference type="ARBA" id="ARBA00023136"/>
    </source>
</evidence>
<dbReference type="Pfam" id="PF13727">
    <property type="entry name" value="CoA_binding_3"/>
    <property type="match status" value="1"/>
</dbReference>
<dbReference type="GO" id="GO:0016020">
    <property type="term" value="C:membrane"/>
    <property type="evidence" value="ECO:0007669"/>
    <property type="project" value="UniProtKB-SubCell"/>
</dbReference>
<dbReference type="Gene3D" id="3.40.50.720">
    <property type="entry name" value="NAD(P)-binding Rossmann-like Domain"/>
    <property type="match status" value="1"/>
</dbReference>
<comment type="caution">
    <text evidence="9">The sequence shown here is derived from an EMBL/GenBank/DDBJ whole genome shotgun (WGS) entry which is preliminary data.</text>
</comment>
<dbReference type="InterPro" id="IPR017464">
    <property type="entry name" value="Sugar_tfrase_EpsB_2"/>
</dbReference>
<feature type="transmembrane region" description="Helical" evidence="7">
    <location>
        <begin position="112"/>
        <end position="131"/>
    </location>
</feature>
<comment type="subcellular location">
    <subcellularLocation>
        <location evidence="1">Membrane</location>
        <topology evidence="1">Multi-pass membrane protein</topology>
    </subcellularLocation>
</comment>
<comment type="similarity">
    <text evidence="2">Belongs to the bacterial sugar transferase family.</text>
</comment>
<dbReference type="PANTHER" id="PTHR30576">
    <property type="entry name" value="COLANIC BIOSYNTHESIS UDP-GLUCOSE LIPID CARRIER TRANSFERASE"/>
    <property type="match status" value="1"/>
</dbReference>
<feature type="transmembrane region" description="Helical" evidence="7">
    <location>
        <begin position="82"/>
        <end position="106"/>
    </location>
</feature>